<proteinExistence type="predicted"/>
<evidence type="ECO:0000313" key="2">
    <source>
        <dbReference type="Proteomes" id="UP000070539"/>
    </source>
</evidence>
<dbReference type="OrthoDB" id="2062324at2"/>
<gene>
    <name evidence="1" type="ORF">CLNEO_07620</name>
</gene>
<evidence type="ECO:0000313" key="1">
    <source>
        <dbReference type="EMBL" id="KXL53536.1"/>
    </source>
</evidence>
<dbReference type="RefSeq" id="WP_066084802.1">
    <property type="nucleotide sequence ID" value="NZ_LRVM01000002.1"/>
</dbReference>
<dbReference type="AlphaFoldDB" id="A0A136WG51"/>
<comment type="caution">
    <text evidence="1">The sequence shown here is derived from an EMBL/GenBank/DDBJ whole genome shotgun (WGS) entry which is preliminary data.</text>
</comment>
<organism evidence="1 2">
    <name type="scientific">Anaerotignum neopropionicum</name>
    <dbReference type="NCBI Taxonomy" id="36847"/>
    <lineage>
        <taxon>Bacteria</taxon>
        <taxon>Bacillati</taxon>
        <taxon>Bacillota</taxon>
        <taxon>Clostridia</taxon>
        <taxon>Lachnospirales</taxon>
        <taxon>Anaerotignaceae</taxon>
        <taxon>Anaerotignum</taxon>
    </lineage>
</organism>
<dbReference type="EMBL" id="LRVM01000002">
    <property type="protein sequence ID" value="KXL53536.1"/>
    <property type="molecule type" value="Genomic_DNA"/>
</dbReference>
<reference evidence="1 2" key="1">
    <citation type="submission" date="2016-01" db="EMBL/GenBank/DDBJ databases">
        <title>Genome sequence of Clostridium neopropionicum X4, DSM-3847.</title>
        <authorList>
            <person name="Poehlein A."/>
            <person name="Beck M.H."/>
            <person name="Bengelsdorf F.R."/>
            <person name="Daniel R."/>
            <person name="Duerre P."/>
        </authorList>
    </citation>
    <scope>NUCLEOTIDE SEQUENCE [LARGE SCALE GENOMIC DNA]</scope>
    <source>
        <strain evidence="1 2">DSM-3847</strain>
    </source>
</reference>
<accession>A0A136WG51</accession>
<dbReference type="Proteomes" id="UP000070539">
    <property type="component" value="Unassembled WGS sequence"/>
</dbReference>
<sequence length="87" mass="10553">MKLSIEELMENVKDELLCYEDMEQASRRWEKEFLDWVEKNKGKHKDIALEQNGIFFKIKDEEEVFEIANAYIDALDEGNVKQYWEKF</sequence>
<keyword evidence="2" id="KW-1185">Reference proteome</keyword>
<protein>
    <submittedName>
        <fullName evidence="1">Uncharacterized protein</fullName>
    </submittedName>
</protein>
<name>A0A136WG51_9FIRM</name>